<dbReference type="GO" id="GO:0015421">
    <property type="term" value="F:ABC-type oligopeptide transporter activity"/>
    <property type="evidence" value="ECO:0007669"/>
    <property type="project" value="TreeGrafter"/>
</dbReference>
<dbReference type="InterPro" id="IPR027417">
    <property type="entry name" value="P-loop_NTPase"/>
</dbReference>
<evidence type="ECO:0000256" key="5">
    <source>
        <dbReference type="ARBA" id="ARBA00022692"/>
    </source>
</evidence>
<keyword evidence="7" id="KW-0378">Hydrolase</keyword>
<feature type="transmembrane region" description="Helical" evidence="13">
    <location>
        <begin position="277"/>
        <end position="300"/>
    </location>
</feature>
<evidence type="ECO:0000256" key="12">
    <source>
        <dbReference type="ARBA" id="ARBA00023136"/>
    </source>
</evidence>
<dbReference type="InterPro" id="IPR003439">
    <property type="entry name" value="ABC_transporter-like_ATP-bd"/>
</dbReference>
<dbReference type="CDD" id="cd02418">
    <property type="entry name" value="Peptidase_C39B"/>
    <property type="match status" value="1"/>
</dbReference>
<feature type="transmembrane region" description="Helical" evidence="13">
    <location>
        <begin position="392"/>
        <end position="411"/>
    </location>
</feature>
<dbReference type="Pfam" id="PF00005">
    <property type="entry name" value="ABC_tran"/>
    <property type="match status" value="1"/>
</dbReference>
<dbReference type="PROSITE" id="PS50893">
    <property type="entry name" value="ABC_TRANSPORTER_2"/>
    <property type="match status" value="1"/>
</dbReference>
<feature type="transmembrane region" description="Helical" evidence="13">
    <location>
        <begin position="306"/>
        <end position="324"/>
    </location>
</feature>
<evidence type="ECO:0000259" key="14">
    <source>
        <dbReference type="PROSITE" id="PS50893"/>
    </source>
</evidence>
<sequence>MKRNILVRQHDSNDCAPACLAMVSSHYGKKMELYKFRNKMQTQRKGTILSDLVKTANEIGFISKPIRVDKEGFQSRFTLPSIAQVILENGQSHFVVIREIYNNKVVVLDPGQGKRVESIDSFFKYFTGLMVLLTPNNNVFVKRNDEVANKKVFQRFLTLLTPHKWLLGMIILASITLTVTGIVGSFFNQVIFDQVIPNNLETQLLVFTLLFLGVSLVQVAIGFIRAQLAIHVSQKMDISLVLNYFKHIFNLPISFFSTKKTGDILTRFGDSFVIKNVLTNLVLTVFLDLILALGTGIILFNISRELFMIIAVITVIHIIIVYSFKEPFKKYNLKKMEQDSRLNSTIVESLNAINFVKSSNHEKSIMDRVEKHFIKSLKIDFRMQHLANLHDSISSTLMTIGSLALISYGALMVMNETMSIGVLLTFSVLSSFFMDPINRLVNMQLEIQEADISMKRLSEILDIKEEPLEDDKKIEFKSIQQSITFEDLSFGYREGKHTVKDINISINKGERTAIVGTSGSGKSTLAKLLVGLHSIKEGRILIDDINTQDYTLSSLRKRIGYCQQDVQLLPGTVFENLTLGQEHLEIKDIQEVLGKVGCSGFIHTLDDGYETHIEESGVGLSGGEKQIINLTRCLLKDPELIVLDEATSNMDSMREKEVFEQLYTNFPNKTMLIIAHKLSLIKNCDKIIVVKDGQVLETGTHRALMETKGEYYHLWNAQHSEIHSGSHAKGLSEADTSNQCDEDDDIFQY</sequence>
<dbReference type="InterPro" id="IPR036640">
    <property type="entry name" value="ABC1_TM_sf"/>
</dbReference>
<dbReference type="GO" id="GO:0016887">
    <property type="term" value="F:ATP hydrolysis activity"/>
    <property type="evidence" value="ECO:0007669"/>
    <property type="project" value="InterPro"/>
</dbReference>
<dbReference type="OrthoDB" id="9762778at2"/>
<evidence type="ECO:0000256" key="1">
    <source>
        <dbReference type="ARBA" id="ARBA00004651"/>
    </source>
</evidence>
<keyword evidence="11 13" id="KW-1133">Transmembrane helix</keyword>
<dbReference type="CDD" id="cd18570">
    <property type="entry name" value="ABC_6TM_PCAT1_LagD_like"/>
    <property type="match status" value="1"/>
</dbReference>
<evidence type="ECO:0000256" key="13">
    <source>
        <dbReference type="SAM" id="Phobius"/>
    </source>
</evidence>
<dbReference type="InterPro" id="IPR011527">
    <property type="entry name" value="ABC1_TM_dom"/>
</dbReference>
<feature type="domain" description="Peptidase C39" evidence="16">
    <location>
        <begin position="9"/>
        <end position="133"/>
    </location>
</feature>
<dbReference type="PANTHER" id="PTHR43394">
    <property type="entry name" value="ATP-DEPENDENT PERMEASE MDL1, MITOCHONDRIAL"/>
    <property type="match status" value="1"/>
</dbReference>
<evidence type="ECO:0000256" key="10">
    <source>
        <dbReference type="ARBA" id="ARBA00022967"/>
    </source>
</evidence>
<dbReference type="AlphaFoldDB" id="A0A5D4U6J1"/>
<dbReference type="GO" id="GO:0043214">
    <property type="term" value="F:ABC-type bacteriocin transporter activity"/>
    <property type="evidence" value="ECO:0007669"/>
    <property type="project" value="InterPro"/>
</dbReference>
<comment type="subcellular location">
    <subcellularLocation>
        <location evidence="1">Cell membrane</location>
        <topology evidence="1">Multi-pass membrane protein</topology>
    </subcellularLocation>
</comment>
<feature type="transmembrane region" description="Helical" evidence="13">
    <location>
        <begin position="204"/>
        <end position="226"/>
    </location>
</feature>
<evidence type="ECO:0000256" key="6">
    <source>
        <dbReference type="ARBA" id="ARBA00022741"/>
    </source>
</evidence>
<dbReference type="InterPro" id="IPR005074">
    <property type="entry name" value="Peptidase_C39"/>
</dbReference>
<keyword evidence="9" id="KW-0067">ATP-binding</keyword>
<evidence type="ECO:0000256" key="3">
    <source>
        <dbReference type="ARBA" id="ARBA00022475"/>
    </source>
</evidence>
<dbReference type="Gene3D" id="1.20.1560.10">
    <property type="entry name" value="ABC transporter type 1, transmembrane domain"/>
    <property type="match status" value="1"/>
</dbReference>
<evidence type="ECO:0000256" key="8">
    <source>
        <dbReference type="ARBA" id="ARBA00022807"/>
    </source>
</evidence>
<protein>
    <submittedName>
        <fullName evidence="17">Peptidase domain-containing ABC transporter</fullName>
    </submittedName>
</protein>
<reference evidence="17 18" key="1">
    <citation type="submission" date="2019-08" db="EMBL/GenBank/DDBJ databases">
        <title>Bacillus genomes from the desert of Cuatro Cienegas, Coahuila.</title>
        <authorList>
            <person name="Olmedo-Alvarez G."/>
        </authorList>
    </citation>
    <scope>NUCLEOTIDE SEQUENCE [LARGE SCALE GENOMIC DNA]</scope>
    <source>
        <strain evidence="17 18">CH87b_3T</strain>
    </source>
</reference>
<evidence type="ECO:0000256" key="2">
    <source>
        <dbReference type="ARBA" id="ARBA00022448"/>
    </source>
</evidence>
<keyword evidence="4" id="KW-0645">Protease</keyword>
<dbReference type="EMBL" id="VTEZ01000006">
    <property type="protein sequence ID" value="TYS83015.1"/>
    <property type="molecule type" value="Genomic_DNA"/>
</dbReference>
<organism evidence="17 18">
    <name type="scientific">Rossellomorea aquimaris</name>
    <dbReference type="NCBI Taxonomy" id="189382"/>
    <lineage>
        <taxon>Bacteria</taxon>
        <taxon>Bacillati</taxon>
        <taxon>Bacillota</taxon>
        <taxon>Bacilli</taxon>
        <taxon>Bacillales</taxon>
        <taxon>Bacillaceae</taxon>
        <taxon>Rossellomorea</taxon>
    </lineage>
</organism>
<feature type="domain" description="ABC transporter" evidence="14">
    <location>
        <begin position="483"/>
        <end position="717"/>
    </location>
</feature>
<dbReference type="SUPFAM" id="SSF52540">
    <property type="entry name" value="P-loop containing nucleoside triphosphate hydrolases"/>
    <property type="match status" value="1"/>
</dbReference>
<dbReference type="FunFam" id="3.40.50.300:FF:000299">
    <property type="entry name" value="ABC transporter ATP-binding protein/permease"/>
    <property type="match status" value="1"/>
</dbReference>
<dbReference type="InterPro" id="IPR039421">
    <property type="entry name" value="Type_1_exporter"/>
</dbReference>
<dbReference type="SMART" id="SM00382">
    <property type="entry name" value="AAA"/>
    <property type="match status" value="1"/>
</dbReference>
<evidence type="ECO:0000256" key="11">
    <source>
        <dbReference type="ARBA" id="ARBA00022989"/>
    </source>
</evidence>
<dbReference type="Pfam" id="PF00664">
    <property type="entry name" value="ABC_membrane"/>
    <property type="match status" value="1"/>
</dbReference>
<dbReference type="PROSITE" id="PS50929">
    <property type="entry name" value="ABC_TM1F"/>
    <property type="match status" value="1"/>
</dbReference>
<keyword evidence="8" id="KW-0788">Thiol protease</keyword>
<evidence type="ECO:0000256" key="9">
    <source>
        <dbReference type="ARBA" id="ARBA00022840"/>
    </source>
</evidence>
<dbReference type="SUPFAM" id="SSF90123">
    <property type="entry name" value="ABC transporter transmembrane region"/>
    <property type="match status" value="1"/>
</dbReference>
<evidence type="ECO:0000313" key="17">
    <source>
        <dbReference type="EMBL" id="TYS83015.1"/>
    </source>
</evidence>
<gene>
    <name evidence="17" type="ORF">FZC85_18085</name>
</gene>
<accession>A0A5D4U6J1</accession>
<dbReference type="Proteomes" id="UP000324269">
    <property type="component" value="Unassembled WGS sequence"/>
</dbReference>
<evidence type="ECO:0000256" key="4">
    <source>
        <dbReference type="ARBA" id="ARBA00022670"/>
    </source>
</evidence>
<evidence type="ECO:0000259" key="15">
    <source>
        <dbReference type="PROSITE" id="PS50929"/>
    </source>
</evidence>
<keyword evidence="2" id="KW-0813">Transport</keyword>
<proteinExistence type="predicted"/>
<dbReference type="PROSITE" id="PS50990">
    <property type="entry name" value="PEPTIDASE_C39"/>
    <property type="match status" value="1"/>
</dbReference>
<dbReference type="GO" id="GO:0006508">
    <property type="term" value="P:proteolysis"/>
    <property type="evidence" value="ECO:0007669"/>
    <property type="project" value="UniProtKB-KW"/>
</dbReference>
<feature type="transmembrane region" description="Helical" evidence="13">
    <location>
        <begin position="165"/>
        <end position="192"/>
    </location>
</feature>
<name>A0A5D4U6J1_9BACI</name>
<dbReference type="Gene3D" id="3.90.70.10">
    <property type="entry name" value="Cysteine proteinases"/>
    <property type="match status" value="1"/>
</dbReference>
<keyword evidence="5 13" id="KW-0812">Transmembrane</keyword>
<dbReference type="GO" id="GO:0005886">
    <property type="term" value="C:plasma membrane"/>
    <property type="evidence" value="ECO:0007669"/>
    <property type="project" value="UniProtKB-SubCell"/>
</dbReference>
<evidence type="ECO:0000259" key="16">
    <source>
        <dbReference type="PROSITE" id="PS50990"/>
    </source>
</evidence>
<evidence type="ECO:0000313" key="18">
    <source>
        <dbReference type="Proteomes" id="UP000324269"/>
    </source>
</evidence>
<dbReference type="InterPro" id="IPR003593">
    <property type="entry name" value="AAA+_ATPase"/>
</dbReference>
<comment type="caution">
    <text evidence="17">The sequence shown here is derived from an EMBL/GenBank/DDBJ whole genome shotgun (WGS) entry which is preliminary data.</text>
</comment>
<keyword evidence="6" id="KW-0547">Nucleotide-binding</keyword>
<dbReference type="RefSeq" id="WP_148970427.1">
    <property type="nucleotide sequence ID" value="NZ_JBNIKW010000006.1"/>
</dbReference>
<keyword evidence="12 13" id="KW-0472">Membrane</keyword>
<dbReference type="PANTHER" id="PTHR43394:SF1">
    <property type="entry name" value="ATP-BINDING CASSETTE SUB-FAMILY B MEMBER 10, MITOCHONDRIAL"/>
    <property type="match status" value="1"/>
</dbReference>
<evidence type="ECO:0000256" key="7">
    <source>
        <dbReference type="ARBA" id="ARBA00022801"/>
    </source>
</evidence>
<dbReference type="InterPro" id="IPR005897">
    <property type="entry name" value="Pept_C39_ABC_bacteriocin"/>
</dbReference>
<dbReference type="Gene3D" id="3.40.50.300">
    <property type="entry name" value="P-loop containing nucleotide triphosphate hydrolases"/>
    <property type="match status" value="1"/>
</dbReference>
<dbReference type="NCBIfam" id="TIGR01193">
    <property type="entry name" value="bacteriocin_ABC"/>
    <property type="match status" value="1"/>
</dbReference>
<dbReference type="Pfam" id="PF03412">
    <property type="entry name" value="Peptidase_C39"/>
    <property type="match status" value="1"/>
</dbReference>
<keyword evidence="3" id="KW-1003">Cell membrane</keyword>
<dbReference type="GO" id="GO:0008234">
    <property type="term" value="F:cysteine-type peptidase activity"/>
    <property type="evidence" value="ECO:0007669"/>
    <property type="project" value="UniProtKB-KW"/>
</dbReference>
<dbReference type="GO" id="GO:0005524">
    <property type="term" value="F:ATP binding"/>
    <property type="evidence" value="ECO:0007669"/>
    <property type="project" value="UniProtKB-KW"/>
</dbReference>
<feature type="domain" description="ABC transmembrane type-1" evidence="15">
    <location>
        <begin position="170"/>
        <end position="449"/>
    </location>
</feature>
<keyword evidence="10" id="KW-1278">Translocase</keyword>